<evidence type="ECO:0000256" key="2">
    <source>
        <dbReference type="PIRSR" id="PIRSR603542-1"/>
    </source>
</evidence>
<dbReference type="Pfam" id="PF01648">
    <property type="entry name" value="ACPS"/>
    <property type="match status" value="1"/>
</dbReference>
<dbReference type="EMBL" id="FNCN01000043">
    <property type="protein sequence ID" value="SDI30246.1"/>
    <property type="molecule type" value="Genomic_DNA"/>
</dbReference>
<dbReference type="SUPFAM" id="SSF56214">
    <property type="entry name" value="4'-phosphopantetheinyl transferase"/>
    <property type="match status" value="1"/>
</dbReference>
<evidence type="ECO:0000313" key="7">
    <source>
        <dbReference type="Proteomes" id="UP000198923"/>
    </source>
</evidence>
<dbReference type="Pfam" id="PF17837">
    <property type="entry name" value="4PPT_N"/>
    <property type="match status" value="1"/>
</dbReference>
<evidence type="ECO:0000259" key="4">
    <source>
        <dbReference type="Pfam" id="PF01648"/>
    </source>
</evidence>
<reference evidence="6 7" key="1">
    <citation type="submission" date="2016-10" db="EMBL/GenBank/DDBJ databases">
        <authorList>
            <person name="de Groot N.N."/>
        </authorList>
    </citation>
    <scope>NUCLEOTIDE SEQUENCE [LARGE SCALE GENOMIC DNA]</scope>
    <source>
        <strain evidence="6 7">CPCC 201354</strain>
    </source>
</reference>
<sequence>MNGLLPPNAVAVELFKDAVDPELHPEARLFPEEEATIAKAVERRRHEFITVRVCARRALAGLGFGRVPIVPGEARAPVWPGGVVGSMTHCQGYRACVVAWERDLVSVGIDAEPAGPLPEGVLEAVTLPEERTRLAHLGSVEPGVPWEKLIFSAKEAVYKAWYPLARRWLGFEDARIVFHVDGTFTASLLVPGPVVAGEALAGFEGRWLARDGLVITAIAHPAAG</sequence>
<dbReference type="AlphaFoldDB" id="A0A1G8JGE4"/>
<dbReference type="Proteomes" id="UP000198923">
    <property type="component" value="Unassembled WGS sequence"/>
</dbReference>
<dbReference type="PRINTS" id="PR01399">
    <property type="entry name" value="ENTSNTHTASED"/>
</dbReference>
<feature type="binding site" evidence="3">
    <location>
        <position position="111"/>
    </location>
    <ligand>
        <name>Mg(2+)</name>
        <dbReference type="ChEBI" id="CHEBI:18420"/>
    </ligand>
</feature>
<feature type="binding site" evidence="2">
    <location>
        <position position="155"/>
    </location>
    <ligand>
        <name>CoA</name>
        <dbReference type="ChEBI" id="CHEBI:57287"/>
    </ligand>
</feature>
<dbReference type="GO" id="GO:0005886">
    <property type="term" value="C:plasma membrane"/>
    <property type="evidence" value="ECO:0007669"/>
    <property type="project" value="TreeGrafter"/>
</dbReference>
<feature type="binding site" evidence="3">
    <location>
        <position position="112"/>
    </location>
    <ligand>
        <name>Mg(2+)</name>
        <dbReference type="ChEBI" id="CHEBI:18420"/>
    </ligand>
</feature>
<feature type="binding site" evidence="2">
    <location>
        <position position="159"/>
    </location>
    <ligand>
        <name>CoA</name>
        <dbReference type="ChEBI" id="CHEBI:57287"/>
    </ligand>
</feature>
<dbReference type="InterPro" id="IPR041354">
    <property type="entry name" value="4PPT_N"/>
</dbReference>
<comment type="cofactor">
    <cofactor evidence="3">
        <name>Mg(2+)</name>
        <dbReference type="ChEBI" id="CHEBI:18420"/>
    </cofactor>
</comment>
<dbReference type="InterPro" id="IPR037143">
    <property type="entry name" value="4-PPantetheinyl_Trfase_dom_sf"/>
</dbReference>
<feature type="domain" description="4'-phosphopantetheinyl transferase" evidence="4">
    <location>
        <begin position="106"/>
        <end position="189"/>
    </location>
</feature>
<name>A0A1G8JGE4_9ACTN</name>
<evidence type="ECO:0000313" key="6">
    <source>
        <dbReference type="EMBL" id="SDI30246.1"/>
    </source>
</evidence>
<dbReference type="PANTHER" id="PTHR38096:SF1">
    <property type="entry name" value="ENTEROBACTIN SYNTHASE COMPONENT D"/>
    <property type="match status" value="1"/>
</dbReference>
<feature type="binding site" evidence="2">
    <location>
        <position position="44"/>
    </location>
    <ligand>
        <name>CoA</name>
        <dbReference type="ChEBI" id="CHEBI:57287"/>
    </ligand>
</feature>
<organism evidence="6 7">
    <name type="scientific">Sinosporangium album</name>
    <dbReference type="NCBI Taxonomy" id="504805"/>
    <lineage>
        <taxon>Bacteria</taxon>
        <taxon>Bacillati</taxon>
        <taxon>Actinomycetota</taxon>
        <taxon>Actinomycetes</taxon>
        <taxon>Streptosporangiales</taxon>
        <taxon>Streptosporangiaceae</taxon>
        <taxon>Sinosporangium</taxon>
    </lineage>
</organism>
<feature type="binding site" evidence="2">
    <location>
        <begin position="88"/>
        <end position="89"/>
    </location>
    <ligand>
        <name>CoA</name>
        <dbReference type="ChEBI" id="CHEBI:57287"/>
    </ligand>
</feature>
<dbReference type="STRING" id="504805.SAMN05421505_14314"/>
<feature type="binding site" evidence="3">
    <location>
        <position position="110"/>
    </location>
    <ligand>
        <name>Mg(2+)</name>
        <dbReference type="ChEBI" id="CHEBI:18420"/>
    </ligand>
</feature>
<keyword evidence="7" id="KW-1185">Reference proteome</keyword>
<dbReference type="GO" id="GO:0008897">
    <property type="term" value="F:holo-[acyl-carrier-protein] synthase activity"/>
    <property type="evidence" value="ECO:0007669"/>
    <property type="project" value="InterPro"/>
</dbReference>
<protein>
    <submittedName>
        <fullName evidence="6">4'-phosphopantetheinyl transferase EntD (Siderophore biosynthesis)</fullName>
    </submittedName>
</protein>
<keyword evidence="3" id="KW-0479">Metal-binding</keyword>
<keyword evidence="1 6" id="KW-0808">Transferase</keyword>
<dbReference type="InterPro" id="IPR003542">
    <property type="entry name" value="Enbac_synth_compD-like"/>
</dbReference>
<feature type="domain" description="4'-phosphopantetheinyl transferase N-terminal" evidence="5">
    <location>
        <begin position="32"/>
        <end position="99"/>
    </location>
</feature>
<dbReference type="InterPro" id="IPR008278">
    <property type="entry name" value="4-PPantetheinyl_Trfase_dom"/>
</dbReference>
<evidence type="ECO:0000259" key="5">
    <source>
        <dbReference type="Pfam" id="PF17837"/>
    </source>
</evidence>
<dbReference type="GO" id="GO:0009366">
    <property type="term" value="C:enterobactin synthetase complex"/>
    <property type="evidence" value="ECO:0007669"/>
    <property type="project" value="InterPro"/>
</dbReference>
<dbReference type="PANTHER" id="PTHR38096">
    <property type="entry name" value="ENTEROBACTIN SYNTHASE COMPONENT D"/>
    <property type="match status" value="1"/>
</dbReference>
<feature type="binding site" evidence="2">
    <location>
        <position position="110"/>
    </location>
    <ligand>
        <name>CoA</name>
        <dbReference type="ChEBI" id="CHEBI:57287"/>
    </ligand>
</feature>
<proteinExistence type="predicted"/>
<dbReference type="GO" id="GO:0000287">
    <property type="term" value="F:magnesium ion binding"/>
    <property type="evidence" value="ECO:0007669"/>
    <property type="project" value="InterPro"/>
</dbReference>
<dbReference type="GO" id="GO:0009239">
    <property type="term" value="P:enterobactin biosynthetic process"/>
    <property type="evidence" value="ECO:0007669"/>
    <property type="project" value="InterPro"/>
</dbReference>
<gene>
    <name evidence="6" type="ORF">SAMN05421505_14314</name>
</gene>
<keyword evidence="3" id="KW-0460">Magnesium</keyword>
<dbReference type="Gene3D" id="3.90.470.20">
    <property type="entry name" value="4'-phosphopantetheinyl transferase domain"/>
    <property type="match status" value="1"/>
</dbReference>
<evidence type="ECO:0000256" key="3">
    <source>
        <dbReference type="PIRSR" id="PIRSR603542-2"/>
    </source>
</evidence>
<evidence type="ECO:0000256" key="1">
    <source>
        <dbReference type="ARBA" id="ARBA00022679"/>
    </source>
</evidence>
<feature type="binding site" evidence="2">
    <location>
        <position position="169"/>
    </location>
    <ligand>
        <name>CoA</name>
        <dbReference type="ChEBI" id="CHEBI:57287"/>
    </ligand>
</feature>
<feature type="binding site" evidence="2">
    <location>
        <position position="52"/>
    </location>
    <ligand>
        <name>CoA</name>
        <dbReference type="ChEBI" id="CHEBI:57287"/>
    </ligand>
</feature>
<accession>A0A1G8JGE4</accession>